<feature type="region of interest" description="Disordered" evidence="6">
    <location>
        <begin position="502"/>
        <end position="558"/>
    </location>
</feature>
<keyword evidence="3 5" id="KW-0863">Zinc-finger</keyword>
<accession>A0AAD7WXA3</accession>
<evidence type="ECO:0000256" key="5">
    <source>
        <dbReference type="PROSITE-ProRule" id="PRU00042"/>
    </source>
</evidence>
<evidence type="ECO:0000256" key="3">
    <source>
        <dbReference type="ARBA" id="ARBA00022771"/>
    </source>
</evidence>
<evidence type="ECO:0000256" key="1">
    <source>
        <dbReference type="ARBA" id="ARBA00022723"/>
    </source>
</evidence>
<dbReference type="GO" id="GO:0008270">
    <property type="term" value="F:zinc ion binding"/>
    <property type="evidence" value="ECO:0007669"/>
    <property type="project" value="UniProtKB-KW"/>
</dbReference>
<evidence type="ECO:0000256" key="4">
    <source>
        <dbReference type="ARBA" id="ARBA00022833"/>
    </source>
</evidence>
<comment type="caution">
    <text evidence="8">The sequence shown here is derived from an EMBL/GenBank/DDBJ whole genome shotgun (WGS) entry which is preliminary data.</text>
</comment>
<organism evidence="8 9">
    <name type="scientific">Aldrovandia affinis</name>
    <dbReference type="NCBI Taxonomy" id="143900"/>
    <lineage>
        <taxon>Eukaryota</taxon>
        <taxon>Metazoa</taxon>
        <taxon>Chordata</taxon>
        <taxon>Craniata</taxon>
        <taxon>Vertebrata</taxon>
        <taxon>Euteleostomi</taxon>
        <taxon>Actinopterygii</taxon>
        <taxon>Neopterygii</taxon>
        <taxon>Teleostei</taxon>
        <taxon>Notacanthiformes</taxon>
        <taxon>Halosauridae</taxon>
        <taxon>Aldrovandia</taxon>
    </lineage>
</organism>
<keyword evidence="9" id="KW-1185">Reference proteome</keyword>
<evidence type="ECO:0000259" key="7">
    <source>
        <dbReference type="PROSITE" id="PS50157"/>
    </source>
</evidence>
<dbReference type="InterPro" id="IPR036236">
    <property type="entry name" value="Znf_C2H2_sf"/>
</dbReference>
<dbReference type="PROSITE" id="PS00028">
    <property type="entry name" value="ZINC_FINGER_C2H2_1"/>
    <property type="match status" value="5"/>
</dbReference>
<evidence type="ECO:0000256" key="2">
    <source>
        <dbReference type="ARBA" id="ARBA00022737"/>
    </source>
</evidence>
<dbReference type="Gene3D" id="3.30.160.60">
    <property type="entry name" value="Classic Zinc Finger"/>
    <property type="match status" value="3"/>
</dbReference>
<dbReference type="InterPro" id="IPR013087">
    <property type="entry name" value="Znf_C2H2_type"/>
</dbReference>
<sequence>MQANRDVTRRTGERETPGHMPTLGCPQNTLTLNEMGGHGVQGILGNSESFGLHDGSSMSTGMFNDDDDMYSEVEQILAYWDLPQNNICTREPPMKQETTTWTHTSENVGQVKTEWQLLNPSEINVEKDNHLKSGKEFVKTELKPDSYAVNSKVEQCIFEQNHKKTEPHLFQSELLDVKYEDPVWAFRNLQTQFKTSNIDHHCNEGKRKLESCPENTEQCSNKKHLKPKSLHGNPVWAFEWMEIDRGRKPDTSHVKSGNAQTTDELLQNVGTKKPINAKSKSHTTTGKPVYYDGHIHTPTKAEIAQVLNCHLCGQTVHSHIQEGEEPGDKTVLNGKRTPNINQRWKCCKCKTVFTSDGRFLFHLHKHRTRKIEKKKCPECDSEFDTYDQLGKHREVHVQGTPFACKECHKAFRTKYKLKGHMKRCHEHREACEECGQRFGLKAHVSTHICPFECSVCKSKFRSREKLSVHQFHFHTGEKPFACPQCPSRFRASRYLIGHMRRHTAAKSTACKRPGKNKSGRKQVSSDSESSDSDSESSDSESSDSDSDSDSVTDASDTD</sequence>
<dbReference type="EMBL" id="JAINUG010000019">
    <property type="protein sequence ID" value="KAJ8412425.1"/>
    <property type="molecule type" value="Genomic_DNA"/>
</dbReference>
<protein>
    <recommendedName>
        <fullName evidence="7">C2H2-type domain-containing protein</fullName>
    </recommendedName>
</protein>
<dbReference type="FunFam" id="3.30.160.60:FF:000446">
    <property type="entry name" value="Zinc finger protein"/>
    <property type="match status" value="1"/>
</dbReference>
<reference evidence="8" key="1">
    <citation type="journal article" date="2023" name="Science">
        <title>Genome structures resolve the early diversification of teleost fishes.</title>
        <authorList>
            <person name="Parey E."/>
            <person name="Louis A."/>
            <person name="Montfort J."/>
            <person name="Bouchez O."/>
            <person name="Roques C."/>
            <person name="Iampietro C."/>
            <person name="Lluch J."/>
            <person name="Castinel A."/>
            <person name="Donnadieu C."/>
            <person name="Desvignes T."/>
            <person name="Floi Bucao C."/>
            <person name="Jouanno E."/>
            <person name="Wen M."/>
            <person name="Mejri S."/>
            <person name="Dirks R."/>
            <person name="Jansen H."/>
            <person name="Henkel C."/>
            <person name="Chen W.J."/>
            <person name="Zahm M."/>
            <person name="Cabau C."/>
            <person name="Klopp C."/>
            <person name="Thompson A.W."/>
            <person name="Robinson-Rechavi M."/>
            <person name="Braasch I."/>
            <person name="Lecointre G."/>
            <person name="Bobe J."/>
            <person name="Postlethwait J.H."/>
            <person name="Berthelot C."/>
            <person name="Roest Crollius H."/>
            <person name="Guiguen Y."/>
        </authorList>
    </citation>
    <scope>NUCLEOTIDE SEQUENCE</scope>
    <source>
        <strain evidence="8">NC1722</strain>
    </source>
</reference>
<dbReference type="PANTHER" id="PTHR24379:SF121">
    <property type="entry name" value="C2H2-TYPE DOMAIN-CONTAINING PROTEIN"/>
    <property type="match status" value="1"/>
</dbReference>
<feature type="compositionally biased region" description="Basic and acidic residues" evidence="6">
    <location>
        <begin position="1"/>
        <end position="17"/>
    </location>
</feature>
<keyword evidence="1" id="KW-0479">Metal-binding</keyword>
<proteinExistence type="predicted"/>
<dbReference type="AlphaFoldDB" id="A0AAD7WXA3"/>
<dbReference type="SUPFAM" id="SSF57667">
    <property type="entry name" value="beta-beta-alpha zinc fingers"/>
    <property type="match status" value="2"/>
</dbReference>
<keyword evidence="2" id="KW-0677">Repeat</keyword>
<keyword evidence="4" id="KW-0862">Zinc</keyword>
<dbReference type="PROSITE" id="PS50157">
    <property type="entry name" value="ZINC_FINGER_C2H2_2"/>
    <property type="match status" value="4"/>
</dbReference>
<feature type="domain" description="C2H2-type" evidence="7">
    <location>
        <begin position="374"/>
        <end position="401"/>
    </location>
</feature>
<evidence type="ECO:0000256" key="6">
    <source>
        <dbReference type="SAM" id="MobiDB-lite"/>
    </source>
</evidence>
<dbReference type="PANTHER" id="PTHR24379">
    <property type="entry name" value="KRAB AND ZINC FINGER DOMAIN-CONTAINING"/>
    <property type="match status" value="1"/>
</dbReference>
<dbReference type="Pfam" id="PF00096">
    <property type="entry name" value="zf-C2H2"/>
    <property type="match status" value="1"/>
</dbReference>
<dbReference type="Proteomes" id="UP001221898">
    <property type="component" value="Unassembled WGS sequence"/>
</dbReference>
<gene>
    <name evidence="8" type="ORF">AAFF_G00127610</name>
</gene>
<feature type="domain" description="C2H2-type" evidence="7">
    <location>
        <begin position="480"/>
        <end position="507"/>
    </location>
</feature>
<feature type="domain" description="C2H2-type" evidence="7">
    <location>
        <begin position="402"/>
        <end position="430"/>
    </location>
</feature>
<evidence type="ECO:0000313" key="8">
    <source>
        <dbReference type="EMBL" id="KAJ8412425.1"/>
    </source>
</evidence>
<evidence type="ECO:0000313" key="9">
    <source>
        <dbReference type="Proteomes" id="UP001221898"/>
    </source>
</evidence>
<name>A0AAD7WXA3_9TELE</name>
<feature type="domain" description="C2H2-type" evidence="7">
    <location>
        <begin position="451"/>
        <end position="479"/>
    </location>
</feature>
<feature type="compositionally biased region" description="Acidic residues" evidence="6">
    <location>
        <begin position="528"/>
        <end position="558"/>
    </location>
</feature>
<feature type="region of interest" description="Disordered" evidence="6">
    <location>
        <begin position="1"/>
        <end position="25"/>
    </location>
</feature>
<dbReference type="SMART" id="SM00355">
    <property type="entry name" value="ZnF_C2H2"/>
    <property type="match status" value="6"/>
</dbReference>